<dbReference type="FunFam" id="3.30.1370.50:FF:000006">
    <property type="entry name" value="NF-X1 finger transcription factor"/>
    <property type="match status" value="1"/>
</dbReference>
<dbReference type="OrthoDB" id="6512771at2759"/>
<evidence type="ECO:0000256" key="9">
    <source>
        <dbReference type="ARBA" id="ARBA00023242"/>
    </source>
</evidence>
<dbReference type="Proteomes" id="UP001152607">
    <property type="component" value="Unassembled WGS sequence"/>
</dbReference>
<feature type="compositionally biased region" description="Low complexity" evidence="11">
    <location>
        <begin position="25"/>
        <end position="40"/>
    </location>
</feature>
<feature type="compositionally biased region" description="Low complexity" evidence="11">
    <location>
        <begin position="99"/>
        <end position="108"/>
    </location>
</feature>
<evidence type="ECO:0000259" key="12">
    <source>
        <dbReference type="PROSITE" id="PS50089"/>
    </source>
</evidence>
<keyword evidence="8" id="KW-0804">Transcription</keyword>
<dbReference type="SMART" id="SM00438">
    <property type="entry name" value="ZnF_NFX"/>
    <property type="match status" value="9"/>
</dbReference>
<comment type="similarity">
    <text evidence="2">Belongs to the NFX1 family.</text>
</comment>
<comment type="caution">
    <text evidence="14">The sequence shown here is derived from an EMBL/GenBank/DDBJ whole genome shotgun (WGS) entry which is preliminary data.</text>
</comment>
<keyword evidence="4" id="KW-0677">Repeat</keyword>
<dbReference type="InterPro" id="IPR034077">
    <property type="entry name" value="R3H_FAP1"/>
</dbReference>
<evidence type="ECO:0000256" key="7">
    <source>
        <dbReference type="ARBA" id="ARBA00023015"/>
    </source>
</evidence>
<dbReference type="AlphaFoldDB" id="A0A9W4US19"/>
<keyword evidence="5 10" id="KW-0863">Zinc-finger</keyword>
<dbReference type="InterPro" id="IPR001374">
    <property type="entry name" value="R3H_dom"/>
</dbReference>
<dbReference type="Pfam" id="PF01424">
    <property type="entry name" value="R3H"/>
    <property type="match status" value="1"/>
</dbReference>
<feature type="region of interest" description="Disordered" evidence="11">
    <location>
        <begin position="570"/>
        <end position="589"/>
    </location>
</feature>
<evidence type="ECO:0000313" key="15">
    <source>
        <dbReference type="Proteomes" id="UP001152607"/>
    </source>
</evidence>
<dbReference type="PROSITE" id="PS50089">
    <property type="entry name" value="ZF_RING_2"/>
    <property type="match status" value="1"/>
</dbReference>
<evidence type="ECO:0000259" key="13">
    <source>
        <dbReference type="PROSITE" id="PS51061"/>
    </source>
</evidence>
<dbReference type="PROSITE" id="PS51061">
    <property type="entry name" value="R3H"/>
    <property type="match status" value="1"/>
</dbReference>
<feature type="compositionally biased region" description="Acidic residues" evidence="11">
    <location>
        <begin position="1115"/>
        <end position="1127"/>
    </location>
</feature>
<dbReference type="Gene3D" id="3.30.1370.50">
    <property type="entry name" value="R3H-like domain"/>
    <property type="match status" value="1"/>
</dbReference>
<reference evidence="14" key="1">
    <citation type="submission" date="2023-01" db="EMBL/GenBank/DDBJ databases">
        <authorList>
            <person name="Van Ghelder C."/>
            <person name="Rancurel C."/>
        </authorList>
    </citation>
    <scope>NUCLEOTIDE SEQUENCE</scope>
    <source>
        <strain evidence="14">CNCM I-4278</strain>
    </source>
</reference>
<dbReference type="EMBL" id="CAOQHR010000012">
    <property type="protein sequence ID" value="CAI6341993.1"/>
    <property type="molecule type" value="Genomic_DNA"/>
</dbReference>
<feature type="compositionally biased region" description="Polar residues" evidence="11">
    <location>
        <begin position="78"/>
        <end position="92"/>
    </location>
</feature>
<feature type="domain" description="RING-type" evidence="12">
    <location>
        <begin position="190"/>
        <end position="252"/>
    </location>
</feature>
<protein>
    <recommendedName>
        <fullName evidence="16">R3H domain-containing protein</fullName>
    </recommendedName>
</protein>
<proteinExistence type="inferred from homology"/>
<evidence type="ECO:0000256" key="4">
    <source>
        <dbReference type="ARBA" id="ARBA00022737"/>
    </source>
</evidence>
<dbReference type="InterPro" id="IPR034078">
    <property type="entry name" value="NFX1_fam"/>
</dbReference>
<feature type="compositionally biased region" description="Low complexity" evidence="11">
    <location>
        <begin position="1150"/>
        <end position="1162"/>
    </location>
</feature>
<feature type="domain" description="R3H" evidence="13">
    <location>
        <begin position="849"/>
        <end position="912"/>
    </location>
</feature>
<dbReference type="InterPro" id="IPR001841">
    <property type="entry name" value="Znf_RING"/>
</dbReference>
<sequence length="1193" mass="130113">MEVSTAPATAQTEGQRRRRPRNRNRNNTGPVQQPAQQDGPDAPPPVPAQRGGRSGRGRGRGSHTNNPRGRGQAPHASQVPSADASSAPPTNHQRGRGGQQRNPRFPGRAAGGRQFGGQLTVAANDEGSASTTTTDPSSSAGLQPDAPAFEPGRPLVARPPRPRKPQAPKSNAPDITTRTHEDIDNGHYECAICVETIKRTAKGVWSCRTCWTVFHLGCIKKWSTNEGSAAARQQAPDGELPPPRQWRCPGCNLPKDELPRSFSCWCEKESDPKPLAGIPPFSCGQTCSRSRILPKKCPHPCPTTCHAGPCPPCTQIGPTQHCFCSKKSMTRRCVDTDYENGWSCGDVCGQLMPCGEHFCPQPCHEGSCGVCEVRVPARCYCGQIEKAILCCDKNIERHSSRTLTAEDGSHAFEEWTGVFNCPNTCGRDFDCGKHTCEKPCHQQDSAPPHCPRSPDAVSHCPCGKTPLSEISGAVRTSCEDAIPNCSKPCANELACGHRCERFCHQGACPPCLRTMSILCRCGRTTSSTICHQGVEEPPQCMRVCRVSLNCGRHECGERCCPGERKAAERQAQRRKPRPLDSARQHRHDDGFEAEHIDTRSCGRQLRCGNPDHRCQELCHKGPCGTCREAIFDEISCNCGRTVLQPPLPCGTKPPPCRFPCERPKACGHPQVTHNCHEDEESCPKCPFLTTKACLCGKNTLKNQPCWLTEVRCGDICGAKLKCGAHRCLKQCHRPGECEEPCRQSCGKELTVCGHPCMAPCHSPSPCKEQKPCQHKIFITCECQRIKQEAKCGASKNTEGNHNKQLKCDEECARLERNRKLAVALNVDPAQQTDHVPYSADTLNMYQQNSAWASVQEKELRLFAAEPDQKRLRFKPMQRKQRAFLHSLAEDFGFDSESMDPEPHRHVAIFKTPRFVVAPMKSLAECVRIRQVQRTIAPAATPAPAPAISSRPKASITTADPYNAFLINNPRFALTIEEVRSALKTVLPKTSFALELDISFLPTEEVALKPPIAARINLPDRDVQTMLETLKTPLAQELAAQKIGTLQLARLDASLNILRTESDGVGAGWSQVAAKGGASARHASSLGSAPIGGKGGFAVLSLSSKAKKKKVPVQEVVDDWEAEEEKEEEREKERVSGVNSDAEGGAGAGEASGTSAAAAASAPRKAEDEASDEILRAFNKEEASLPWSERLEDD</sequence>
<feature type="region of interest" description="Disordered" evidence="11">
    <location>
        <begin position="1110"/>
        <end position="1193"/>
    </location>
</feature>
<comment type="subcellular location">
    <subcellularLocation>
        <location evidence="1">Nucleus</location>
    </subcellularLocation>
</comment>
<keyword evidence="7" id="KW-0805">Transcription regulation</keyword>
<dbReference type="GO" id="GO:0000981">
    <property type="term" value="F:DNA-binding transcription factor activity, RNA polymerase II-specific"/>
    <property type="evidence" value="ECO:0007669"/>
    <property type="project" value="TreeGrafter"/>
</dbReference>
<dbReference type="SUPFAM" id="SSF82708">
    <property type="entry name" value="R3H domain"/>
    <property type="match status" value="1"/>
</dbReference>
<evidence type="ECO:0000256" key="5">
    <source>
        <dbReference type="ARBA" id="ARBA00022771"/>
    </source>
</evidence>
<evidence type="ECO:0000313" key="14">
    <source>
        <dbReference type="EMBL" id="CAI6341993.1"/>
    </source>
</evidence>
<evidence type="ECO:0000256" key="6">
    <source>
        <dbReference type="ARBA" id="ARBA00022833"/>
    </source>
</evidence>
<feature type="region of interest" description="Disordered" evidence="11">
    <location>
        <begin position="1"/>
        <end position="180"/>
    </location>
</feature>
<keyword evidence="6" id="KW-0862">Zinc</keyword>
<keyword evidence="3" id="KW-0479">Metal-binding</keyword>
<dbReference type="GO" id="GO:0008270">
    <property type="term" value="F:zinc ion binding"/>
    <property type="evidence" value="ECO:0007669"/>
    <property type="project" value="UniProtKB-KW"/>
</dbReference>
<feature type="compositionally biased region" description="Basic and acidic residues" evidence="11">
    <location>
        <begin position="1163"/>
        <end position="1182"/>
    </location>
</feature>
<dbReference type="InterPro" id="IPR006058">
    <property type="entry name" value="2Fe2S_fd_BS"/>
</dbReference>
<evidence type="ECO:0008006" key="16">
    <source>
        <dbReference type="Google" id="ProtNLM"/>
    </source>
</evidence>
<dbReference type="Pfam" id="PF01422">
    <property type="entry name" value="zf-NF-X1"/>
    <property type="match status" value="7"/>
</dbReference>
<dbReference type="PANTHER" id="PTHR12360:SF12">
    <property type="entry name" value="TRANSCRIPTIONAL REPRESSOR NF-X1"/>
    <property type="match status" value="1"/>
</dbReference>
<dbReference type="PANTHER" id="PTHR12360">
    <property type="entry name" value="NUCLEAR TRANSCRIPTION FACTOR, X-BOX BINDING 1 NFX1"/>
    <property type="match status" value="1"/>
</dbReference>
<dbReference type="GO" id="GO:0000122">
    <property type="term" value="P:negative regulation of transcription by RNA polymerase II"/>
    <property type="evidence" value="ECO:0007669"/>
    <property type="project" value="TreeGrafter"/>
</dbReference>
<dbReference type="GO" id="GO:0000977">
    <property type="term" value="F:RNA polymerase II transcription regulatory region sequence-specific DNA binding"/>
    <property type="evidence" value="ECO:0007669"/>
    <property type="project" value="TreeGrafter"/>
</dbReference>
<dbReference type="InterPro" id="IPR036867">
    <property type="entry name" value="R3H_dom_sf"/>
</dbReference>
<name>A0A9W4US19_9PLEO</name>
<gene>
    <name evidence="14" type="ORF">PDIGIT_LOCUS15194</name>
</gene>
<organism evidence="14 15">
    <name type="scientific">Periconia digitata</name>
    <dbReference type="NCBI Taxonomy" id="1303443"/>
    <lineage>
        <taxon>Eukaryota</taxon>
        <taxon>Fungi</taxon>
        <taxon>Dikarya</taxon>
        <taxon>Ascomycota</taxon>
        <taxon>Pezizomycotina</taxon>
        <taxon>Dothideomycetes</taxon>
        <taxon>Pleosporomycetidae</taxon>
        <taxon>Pleosporales</taxon>
        <taxon>Massarineae</taxon>
        <taxon>Periconiaceae</taxon>
        <taxon>Periconia</taxon>
    </lineage>
</organism>
<feature type="compositionally biased region" description="Polar residues" evidence="11">
    <location>
        <begin position="1"/>
        <end position="13"/>
    </location>
</feature>
<dbReference type="SUPFAM" id="SSF57850">
    <property type="entry name" value="RING/U-box"/>
    <property type="match status" value="1"/>
</dbReference>
<dbReference type="GO" id="GO:0005634">
    <property type="term" value="C:nucleus"/>
    <property type="evidence" value="ECO:0007669"/>
    <property type="project" value="UniProtKB-SubCell"/>
</dbReference>
<dbReference type="CDD" id="cd06008">
    <property type="entry name" value="NF-X1-zinc-finger"/>
    <property type="match status" value="6"/>
</dbReference>
<evidence type="ECO:0000256" key="2">
    <source>
        <dbReference type="ARBA" id="ARBA00007269"/>
    </source>
</evidence>
<dbReference type="GO" id="GO:0051537">
    <property type="term" value="F:2 iron, 2 sulfur cluster binding"/>
    <property type="evidence" value="ECO:0007669"/>
    <property type="project" value="InterPro"/>
</dbReference>
<evidence type="ECO:0000256" key="8">
    <source>
        <dbReference type="ARBA" id="ARBA00023163"/>
    </source>
</evidence>
<keyword evidence="9" id="KW-0539">Nucleus</keyword>
<dbReference type="InterPro" id="IPR000967">
    <property type="entry name" value="Znf_NFX1"/>
</dbReference>
<dbReference type="PROSITE" id="PS00197">
    <property type="entry name" value="2FE2S_FER_1"/>
    <property type="match status" value="1"/>
</dbReference>
<dbReference type="CDD" id="cd06006">
    <property type="entry name" value="R3H_unknown_2"/>
    <property type="match status" value="1"/>
</dbReference>
<evidence type="ECO:0000256" key="10">
    <source>
        <dbReference type="PROSITE-ProRule" id="PRU00175"/>
    </source>
</evidence>
<accession>A0A9W4US19</accession>
<dbReference type="SMART" id="SM00393">
    <property type="entry name" value="R3H"/>
    <property type="match status" value="1"/>
</dbReference>
<evidence type="ECO:0000256" key="3">
    <source>
        <dbReference type="ARBA" id="ARBA00022723"/>
    </source>
</evidence>
<evidence type="ECO:0000256" key="1">
    <source>
        <dbReference type="ARBA" id="ARBA00004123"/>
    </source>
</evidence>
<evidence type="ECO:0000256" key="11">
    <source>
        <dbReference type="SAM" id="MobiDB-lite"/>
    </source>
</evidence>
<feature type="compositionally biased region" description="Low complexity" evidence="11">
    <location>
        <begin position="128"/>
        <end position="140"/>
    </location>
</feature>
<keyword evidence="15" id="KW-1185">Reference proteome</keyword>